<comment type="similarity">
    <text evidence="1">Belongs to the isochorismatase family.</text>
</comment>
<dbReference type="SUPFAM" id="SSF52499">
    <property type="entry name" value="Isochorismatase-like hydrolases"/>
    <property type="match status" value="1"/>
</dbReference>
<dbReference type="PANTHER" id="PTHR43540:SF7">
    <property type="entry name" value="ISOCHORISMATASE FAMILY PROTEIN YECD"/>
    <property type="match status" value="1"/>
</dbReference>
<sequence>MNTIKSLDLVLDHTAFVAIDLQKGILGSGQLFPNDAATVLANNVELAQHLKNTDALNVLVNVDITEFRYLSTKNELAKQAAVPVIPKEFTDLLLAPYLEDTTNTLTVTKYNPSAFFGTSLDLQLRRRQIDTIILSGVATSNGVYATALDAFQHGYHVIVVEDACADRDLELHHVFFEKIFPKTVRIRSTKEVISAIEKAKE</sequence>
<evidence type="ECO:0000259" key="3">
    <source>
        <dbReference type="Pfam" id="PF00857"/>
    </source>
</evidence>
<protein>
    <submittedName>
        <fullName evidence="5">Isochorismatase</fullName>
    </submittedName>
</protein>
<dbReference type="EMBL" id="LEPB01000008">
    <property type="protein sequence ID" value="RCA09472.1"/>
    <property type="molecule type" value="Genomic_DNA"/>
</dbReference>
<name>A0A377L6H9_9ENTE</name>
<dbReference type="CDD" id="cd00431">
    <property type="entry name" value="cysteine_hydrolases"/>
    <property type="match status" value="1"/>
</dbReference>
<dbReference type="Pfam" id="PF00857">
    <property type="entry name" value="Isochorismatase"/>
    <property type="match status" value="1"/>
</dbReference>
<dbReference type="RefSeq" id="WP_005877469.1">
    <property type="nucleotide sequence ID" value="NZ_CABGIQ010000036.1"/>
</dbReference>
<dbReference type="OrthoDB" id="9796485at2"/>
<dbReference type="InterPro" id="IPR036380">
    <property type="entry name" value="Isochorismatase-like_sf"/>
</dbReference>
<dbReference type="InterPro" id="IPR000868">
    <property type="entry name" value="Isochorismatase-like_dom"/>
</dbReference>
<dbReference type="EMBL" id="PDEB01000004">
    <property type="protein sequence ID" value="PEH45811.1"/>
    <property type="molecule type" value="Genomic_DNA"/>
</dbReference>
<dbReference type="InterPro" id="IPR050272">
    <property type="entry name" value="Isochorismatase-like_hydrls"/>
</dbReference>
<proteinExistence type="inferred from homology"/>
<organism evidence="5 7">
    <name type="scientific">Enterococcus durans</name>
    <dbReference type="NCBI Taxonomy" id="53345"/>
    <lineage>
        <taxon>Bacteria</taxon>
        <taxon>Bacillati</taxon>
        <taxon>Bacillota</taxon>
        <taxon>Bacilli</taxon>
        <taxon>Lactobacillales</taxon>
        <taxon>Enterococcaceae</taxon>
        <taxon>Enterococcus</taxon>
    </lineage>
</organism>
<comment type="caution">
    <text evidence="5">The sequence shown here is derived from an EMBL/GenBank/DDBJ whole genome shotgun (WGS) entry which is preliminary data.</text>
</comment>
<keyword evidence="2" id="KW-0378">Hydrolase</keyword>
<dbReference type="STRING" id="53345.LIU_13190"/>
<evidence type="ECO:0000313" key="6">
    <source>
        <dbReference type="Proteomes" id="UP000220669"/>
    </source>
</evidence>
<feature type="domain" description="Isochorismatase-like" evidence="3">
    <location>
        <begin position="14"/>
        <end position="190"/>
    </location>
</feature>
<evidence type="ECO:0000256" key="2">
    <source>
        <dbReference type="ARBA" id="ARBA00022801"/>
    </source>
</evidence>
<dbReference type="Proteomes" id="UP000252797">
    <property type="component" value="Unassembled WGS sequence"/>
</dbReference>
<dbReference type="Gene3D" id="3.40.50.850">
    <property type="entry name" value="Isochorismatase-like"/>
    <property type="match status" value="1"/>
</dbReference>
<gene>
    <name evidence="4" type="ORF">CRM96_12710</name>
    <name evidence="5" type="ORF">EA71_03010</name>
</gene>
<evidence type="ECO:0000313" key="4">
    <source>
        <dbReference type="EMBL" id="PEH45811.1"/>
    </source>
</evidence>
<evidence type="ECO:0000256" key="1">
    <source>
        <dbReference type="ARBA" id="ARBA00006336"/>
    </source>
</evidence>
<dbReference type="KEGG" id="edu:LIU_13190"/>
<evidence type="ECO:0000313" key="7">
    <source>
        <dbReference type="Proteomes" id="UP000252797"/>
    </source>
</evidence>
<dbReference type="AlphaFoldDB" id="A0A377L6H9"/>
<evidence type="ECO:0000313" key="5">
    <source>
        <dbReference type="EMBL" id="RCA09472.1"/>
    </source>
</evidence>
<dbReference type="GO" id="GO:0016787">
    <property type="term" value="F:hydrolase activity"/>
    <property type="evidence" value="ECO:0007669"/>
    <property type="project" value="UniProtKB-KW"/>
</dbReference>
<dbReference type="Proteomes" id="UP000220669">
    <property type="component" value="Unassembled WGS sequence"/>
</dbReference>
<reference evidence="4 6" key="2">
    <citation type="submission" date="2017-09" db="EMBL/GenBank/DDBJ databases">
        <title>FDA dAtabase for Regulatory Grade micrObial Sequences (FDA-ARGOS): Supporting development and validation of Infectious Disease Dx tests.</title>
        <authorList>
            <person name="Minogue T."/>
            <person name="Wolcott M."/>
            <person name="Wasieloski L."/>
            <person name="Aguilar W."/>
            <person name="Moore D."/>
            <person name="Tallon L.J."/>
            <person name="Sadzewicz L."/>
            <person name="Ott S."/>
            <person name="Zhao X."/>
            <person name="Nagaraj S."/>
            <person name="Vavikolanu K."/>
            <person name="Aluvathingal J."/>
            <person name="Nadendla S."/>
            <person name="Sichtig H."/>
        </authorList>
    </citation>
    <scope>NUCLEOTIDE SEQUENCE [LARGE SCALE GENOMIC DNA]</scope>
    <source>
        <strain evidence="4 6">FDAARGOS_396</strain>
    </source>
</reference>
<dbReference type="PANTHER" id="PTHR43540">
    <property type="entry name" value="PEROXYUREIDOACRYLATE/UREIDOACRYLATE AMIDOHYDROLASE-RELATED"/>
    <property type="match status" value="1"/>
</dbReference>
<accession>A0A377L6H9</accession>
<reference evidence="5 7" key="1">
    <citation type="submission" date="2015-06" db="EMBL/GenBank/DDBJ databases">
        <title>The Genome Sequence of Enterococcus durans 4EA1.</title>
        <authorList>
            <consortium name="The Broad Institute Genomics Platform"/>
            <consortium name="The Broad Institute Genome Sequencing Center for Infectious Disease"/>
            <person name="Earl A.M."/>
            <person name="Van Tyne D."/>
            <person name="Lebreton F."/>
            <person name="Saavedra J.T."/>
            <person name="Gilmore M.S."/>
            <person name="Manson Mcguire A."/>
            <person name="Clock S."/>
            <person name="Crupain M."/>
            <person name="Rangan U."/>
            <person name="Young S."/>
            <person name="Abouelleil A."/>
            <person name="Cao P."/>
            <person name="Chapman S.B."/>
            <person name="Griggs A."/>
            <person name="Priest M."/>
            <person name="Shea T."/>
            <person name="Wortman J."/>
            <person name="Nusbaum C."/>
            <person name="Birren B."/>
        </authorList>
    </citation>
    <scope>NUCLEOTIDE SEQUENCE [LARGE SCALE GENOMIC DNA]</scope>
    <source>
        <strain evidence="5 7">4EA1</strain>
    </source>
</reference>